<evidence type="ECO:0000313" key="11">
    <source>
        <dbReference type="EMBL" id="RZS37667.1"/>
    </source>
</evidence>
<feature type="transmembrane region" description="Helical" evidence="10">
    <location>
        <begin position="117"/>
        <end position="134"/>
    </location>
</feature>
<accession>A0A4Q7KMZ0</accession>
<keyword evidence="5" id="KW-0808">Transferase</keyword>
<dbReference type="GO" id="GO:0004376">
    <property type="term" value="F:GPI mannosyltransferase activity"/>
    <property type="evidence" value="ECO:0007669"/>
    <property type="project" value="InterPro"/>
</dbReference>
<keyword evidence="3" id="KW-0337">GPI-anchor biosynthesis</keyword>
<gene>
    <name evidence="11" type="ORF">EV193_105225</name>
</gene>
<feature type="transmembrane region" description="Helical" evidence="10">
    <location>
        <begin position="317"/>
        <end position="335"/>
    </location>
</feature>
<keyword evidence="7" id="KW-0256">Endoplasmic reticulum</keyword>
<evidence type="ECO:0000313" key="12">
    <source>
        <dbReference type="Proteomes" id="UP000294257"/>
    </source>
</evidence>
<evidence type="ECO:0000256" key="2">
    <source>
        <dbReference type="ARBA" id="ARBA00004687"/>
    </source>
</evidence>
<feature type="transmembrane region" description="Helical" evidence="10">
    <location>
        <begin position="24"/>
        <end position="46"/>
    </location>
</feature>
<feature type="transmembrane region" description="Helical" evidence="10">
    <location>
        <begin position="364"/>
        <end position="384"/>
    </location>
</feature>
<feature type="transmembrane region" description="Helical" evidence="10">
    <location>
        <begin position="292"/>
        <end position="310"/>
    </location>
</feature>
<dbReference type="GO" id="GO:0000009">
    <property type="term" value="F:alpha-1,6-mannosyltransferase activity"/>
    <property type="evidence" value="ECO:0007669"/>
    <property type="project" value="InterPro"/>
</dbReference>
<name>A0A4Q7KMZ0_9PSEU</name>
<evidence type="ECO:0000256" key="9">
    <source>
        <dbReference type="ARBA" id="ARBA00023136"/>
    </source>
</evidence>
<keyword evidence="6 10" id="KW-0812">Transmembrane</keyword>
<feature type="transmembrane region" description="Helical" evidence="10">
    <location>
        <begin position="188"/>
        <end position="221"/>
    </location>
</feature>
<feature type="transmembrane region" description="Helical" evidence="10">
    <location>
        <begin position="228"/>
        <end position="246"/>
    </location>
</feature>
<comment type="pathway">
    <text evidence="2">Glycolipid biosynthesis; glycosylphosphatidylinositol-anchor biosynthesis.</text>
</comment>
<comment type="caution">
    <text evidence="11">The sequence shown here is derived from an EMBL/GenBank/DDBJ whole genome shotgun (WGS) entry which is preliminary data.</text>
</comment>
<dbReference type="Proteomes" id="UP000294257">
    <property type="component" value="Unassembled WGS sequence"/>
</dbReference>
<reference evidence="11 12" key="1">
    <citation type="submission" date="2019-02" db="EMBL/GenBank/DDBJ databases">
        <title>Genomic Encyclopedia of Type Strains, Phase IV (KMG-IV): sequencing the most valuable type-strain genomes for metagenomic binning, comparative biology and taxonomic classification.</title>
        <authorList>
            <person name="Goeker M."/>
        </authorList>
    </citation>
    <scope>NUCLEOTIDE SEQUENCE [LARGE SCALE GENOMIC DNA]</scope>
    <source>
        <strain evidence="11 12">DSM 101727</strain>
    </source>
</reference>
<proteinExistence type="predicted"/>
<dbReference type="GO" id="GO:0016020">
    <property type="term" value="C:membrane"/>
    <property type="evidence" value="ECO:0007669"/>
    <property type="project" value="GOC"/>
</dbReference>
<sequence length="390" mass="41370">MATVVSESVERDTRLGRAWYANPYVQAAGLFALVRVVGVAILWLLADQHNRKIIDLLTAWDGDWYLGLAEHGYADLPSNFLDAAGNHTEHTALAFFPAYPKLVDFVHTVTGIGLEPSGVIVSALAGIAAALGIYRIGARLDGRHRVGLLLVALWAGAPLAISLSMTYTEALFTALAAWALVGVLEQRWLLAGLCCAAAGLARPSASVLVAVVGIAALIAVINGRRRPWAIACMVLCPLGLIGWWSYVAGKTGNLLGWFEIQRIGWGFEFDGGQESWKFLGHVLASGSSLMETVNVLVMIGGIVLTVLAAIQRVPWPLVAYSAGIVIMVIGASGITFAKARFMIPGFTLLIPIALGLANRKLPTAVAATAGVVLLGCWLSAYALTGWKFAV</sequence>
<evidence type="ECO:0000256" key="5">
    <source>
        <dbReference type="ARBA" id="ARBA00022679"/>
    </source>
</evidence>
<keyword evidence="9 10" id="KW-0472">Membrane</keyword>
<organism evidence="11 12">
    <name type="scientific">Herbihabitans rhizosphaerae</name>
    <dbReference type="NCBI Taxonomy" id="1872711"/>
    <lineage>
        <taxon>Bacteria</taxon>
        <taxon>Bacillati</taxon>
        <taxon>Actinomycetota</taxon>
        <taxon>Actinomycetes</taxon>
        <taxon>Pseudonocardiales</taxon>
        <taxon>Pseudonocardiaceae</taxon>
        <taxon>Herbihabitans</taxon>
    </lineage>
</organism>
<dbReference type="RefSeq" id="WP_242613450.1">
    <property type="nucleotide sequence ID" value="NZ_SGWQ01000005.1"/>
</dbReference>
<keyword evidence="8 10" id="KW-1133">Transmembrane helix</keyword>
<keyword evidence="4" id="KW-0328">Glycosyltransferase</keyword>
<evidence type="ECO:0000256" key="1">
    <source>
        <dbReference type="ARBA" id="ARBA00004477"/>
    </source>
</evidence>
<dbReference type="AlphaFoldDB" id="A0A4Q7KMZ0"/>
<feature type="transmembrane region" description="Helical" evidence="10">
    <location>
        <begin position="146"/>
        <end position="168"/>
    </location>
</feature>
<protein>
    <recommendedName>
        <fullName evidence="13">Dolichyl-phosphate-mannose-protein mannosyltransferase</fullName>
    </recommendedName>
</protein>
<dbReference type="PANTHER" id="PTHR12468:SF2">
    <property type="entry name" value="GPI MANNOSYLTRANSFERASE 2"/>
    <property type="match status" value="1"/>
</dbReference>
<dbReference type="GO" id="GO:0006506">
    <property type="term" value="P:GPI anchor biosynthetic process"/>
    <property type="evidence" value="ECO:0007669"/>
    <property type="project" value="UniProtKB-UniPathway"/>
</dbReference>
<evidence type="ECO:0008006" key="13">
    <source>
        <dbReference type="Google" id="ProtNLM"/>
    </source>
</evidence>
<comment type="subcellular location">
    <subcellularLocation>
        <location evidence="1">Endoplasmic reticulum membrane</location>
        <topology evidence="1">Multi-pass membrane protein</topology>
    </subcellularLocation>
</comment>
<evidence type="ECO:0000256" key="6">
    <source>
        <dbReference type="ARBA" id="ARBA00022692"/>
    </source>
</evidence>
<dbReference type="EMBL" id="SGWQ01000005">
    <property type="protein sequence ID" value="RZS37667.1"/>
    <property type="molecule type" value="Genomic_DNA"/>
</dbReference>
<dbReference type="InterPro" id="IPR007315">
    <property type="entry name" value="PIG-V/Gpi18"/>
</dbReference>
<evidence type="ECO:0000256" key="8">
    <source>
        <dbReference type="ARBA" id="ARBA00022989"/>
    </source>
</evidence>
<keyword evidence="12" id="KW-1185">Reference proteome</keyword>
<dbReference type="PANTHER" id="PTHR12468">
    <property type="entry name" value="GPI MANNOSYLTRANSFERASE 2"/>
    <property type="match status" value="1"/>
</dbReference>
<evidence type="ECO:0000256" key="3">
    <source>
        <dbReference type="ARBA" id="ARBA00022502"/>
    </source>
</evidence>
<dbReference type="UniPathway" id="UPA00196"/>
<evidence type="ECO:0000256" key="10">
    <source>
        <dbReference type="SAM" id="Phobius"/>
    </source>
</evidence>
<feature type="transmembrane region" description="Helical" evidence="10">
    <location>
        <begin position="341"/>
        <end position="357"/>
    </location>
</feature>
<evidence type="ECO:0000256" key="7">
    <source>
        <dbReference type="ARBA" id="ARBA00022824"/>
    </source>
</evidence>
<evidence type="ECO:0000256" key="4">
    <source>
        <dbReference type="ARBA" id="ARBA00022676"/>
    </source>
</evidence>